<dbReference type="KEGG" id="bpb:bpr_I2115"/>
<dbReference type="AlphaFoldDB" id="E0RVJ9"/>
<dbReference type="Gene3D" id="3.60.15.10">
    <property type="entry name" value="Ribonuclease Z/Hydroxyacylglutathione hydrolase-like"/>
    <property type="match status" value="1"/>
</dbReference>
<dbReference type="STRING" id="515622.bpr_I2115"/>
<protein>
    <submittedName>
        <fullName evidence="2">Metallo-beta-lactamase family protein</fullName>
    </submittedName>
</protein>
<reference evidence="2 3" key="1">
    <citation type="journal article" date="2010" name="PLoS ONE">
        <title>The glycobiome of the rumen bacterium Butyrivibrio proteoclasticus B316(T) highlights adaptation to a polysaccharide-rich environment.</title>
        <authorList>
            <person name="Kelly W.J."/>
            <person name="Leahy S.C."/>
            <person name="Altermann E."/>
            <person name="Yeoman C.J."/>
            <person name="Dunne J.C."/>
            <person name="Kong Z."/>
            <person name="Pacheco D.M."/>
            <person name="Li D."/>
            <person name="Noel S.J."/>
            <person name="Moon C.D."/>
            <person name="Cookson A.L."/>
            <person name="Attwood G.T."/>
        </authorList>
    </citation>
    <scope>NUCLEOTIDE SEQUENCE [LARGE SCALE GENOMIC DNA]</scope>
    <source>
        <strain evidence="3">ATCC 51982 / DSM 14932 / B316</strain>
    </source>
</reference>
<dbReference type="InterPro" id="IPR036866">
    <property type="entry name" value="RibonucZ/Hydroxyglut_hydro"/>
</dbReference>
<dbReference type="PANTHER" id="PTHR42663">
    <property type="entry name" value="HYDROLASE C777.06C-RELATED-RELATED"/>
    <property type="match status" value="1"/>
</dbReference>
<dbReference type="eggNOG" id="COG1235">
    <property type="taxonomic scope" value="Bacteria"/>
</dbReference>
<keyword evidence="3" id="KW-1185">Reference proteome</keyword>
<dbReference type="InterPro" id="IPR001279">
    <property type="entry name" value="Metallo-B-lactamas"/>
</dbReference>
<evidence type="ECO:0000313" key="2">
    <source>
        <dbReference type="EMBL" id="ADL34848.1"/>
    </source>
</evidence>
<dbReference type="Proteomes" id="UP000001299">
    <property type="component" value="Chromosome 1"/>
</dbReference>
<name>E0RVJ9_BUTPB</name>
<accession>E0RVJ9</accession>
<sequence>MKLTICGIRGSYPVFGKEYEKYGGSTSCYLIETSTQAVIVDAGTGIINVPEMKQQNIPILMTHSHVDHLIGLMAFNGLKDAHRNIDIYLAKRDGLSPKKQIERLISNPLWPCKIDDYPAKVSIKELKVAEEKIEFGDIKVFSMDANHPGGSTIFRVESNGKRIVIITDHDHADEVKTEEIAEFSKEADLILYDAQYTEEEYEEHRGYGHSTPEAGIRLKDKAKAKKLVFIHHSPAHNDSFIKAQEERIRESSGSDISFGYEGEVITI</sequence>
<dbReference type="CDD" id="cd07715">
    <property type="entry name" value="TaR3-like_MBL-fold"/>
    <property type="match status" value="1"/>
</dbReference>
<feature type="domain" description="Metallo-beta-lactamase" evidence="1">
    <location>
        <begin position="25"/>
        <end position="231"/>
    </location>
</feature>
<dbReference type="SMART" id="SM00849">
    <property type="entry name" value="Lactamase_B"/>
    <property type="match status" value="1"/>
</dbReference>
<proteinExistence type="predicted"/>
<dbReference type="HOGENOM" id="CLU_031317_1_0_9"/>
<dbReference type="EMBL" id="CP001810">
    <property type="protein sequence ID" value="ADL34848.1"/>
    <property type="molecule type" value="Genomic_DNA"/>
</dbReference>
<evidence type="ECO:0000313" key="3">
    <source>
        <dbReference type="Proteomes" id="UP000001299"/>
    </source>
</evidence>
<evidence type="ECO:0000259" key="1">
    <source>
        <dbReference type="SMART" id="SM00849"/>
    </source>
</evidence>
<dbReference type="RefSeq" id="WP_013281502.1">
    <property type="nucleotide sequence ID" value="NC_014387.1"/>
</dbReference>
<dbReference type="Pfam" id="PF12706">
    <property type="entry name" value="Lactamase_B_2"/>
    <property type="match status" value="1"/>
</dbReference>
<dbReference type="PANTHER" id="PTHR42663:SF4">
    <property type="entry name" value="SLL1036 PROTEIN"/>
    <property type="match status" value="1"/>
</dbReference>
<dbReference type="SUPFAM" id="SSF56281">
    <property type="entry name" value="Metallo-hydrolase/oxidoreductase"/>
    <property type="match status" value="1"/>
</dbReference>
<organism evidence="2 3">
    <name type="scientific">Butyrivibrio proteoclasticus (strain ATCC 51982 / DSM 14932 / B316)</name>
    <name type="common">Clostridium proteoclasticum</name>
    <dbReference type="NCBI Taxonomy" id="515622"/>
    <lineage>
        <taxon>Bacteria</taxon>
        <taxon>Bacillati</taxon>
        <taxon>Bacillota</taxon>
        <taxon>Clostridia</taxon>
        <taxon>Lachnospirales</taxon>
        <taxon>Lachnospiraceae</taxon>
        <taxon>Butyrivibrio</taxon>
    </lineage>
</organism>
<gene>
    <name evidence="2" type="ordered locus">bpr_I2115</name>
</gene>